<dbReference type="VEuPathDB" id="VectorBase:AFUN007327"/>
<dbReference type="GO" id="GO:0031462">
    <property type="term" value="C:Cul2-RING ubiquitin ligase complex"/>
    <property type="evidence" value="ECO:0007669"/>
    <property type="project" value="TreeGrafter"/>
</dbReference>
<feature type="compositionally biased region" description="Basic residues" evidence="4">
    <location>
        <begin position="24"/>
        <end position="34"/>
    </location>
</feature>
<feature type="region of interest" description="Disordered" evidence="4">
    <location>
        <begin position="980"/>
        <end position="1011"/>
    </location>
</feature>
<evidence type="ECO:0000259" key="6">
    <source>
        <dbReference type="Pfam" id="PF25572"/>
    </source>
</evidence>
<feature type="compositionally biased region" description="Low complexity" evidence="4">
    <location>
        <begin position="81"/>
        <end position="107"/>
    </location>
</feature>
<feature type="compositionally biased region" description="Low complexity" evidence="4">
    <location>
        <begin position="1041"/>
        <end position="1076"/>
    </location>
</feature>
<feature type="compositionally biased region" description="Polar residues" evidence="4">
    <location>
        <begin position="1439"/>
        <end position="1460"/>
    </location>
</feature>
<feature type="compositionally biased region" description="Polar residues" evidence="4">
    <location>
        <begin position="657"/>
        <end position="676"/>
    </location>
</feature>
<feature type="compositionally biased region" description="Low complexity" evidence="4">
    <location>
        <begin position="1477"/>
        <end position="1549"/>
    </location>
</feature>
<feature type="region of interest" description="Disordered" evidence="4">
    <location>
        <begin position="1"/>
        <end position="107"/>
    </location>
</feature>
<dbReference type="PANTHER" id="PTHR22619:SF1">
    <property type="entry name" value="ZINC FINGER SWIM DOMAIN-CONTAINING PROTEIN 8"/>
    <property type="match status" value="1"/>
</dbReference>
<name>A0A182RM55_ANOFN</name>
<feature type="compositionally biased region" description="Low complexity" evidence="4">
    <location>
        <begin position="1947"/>
        <end position="1959"/>
    </location>
</feature>
<evidence type="ECO:0000256" key="4">
    <source>
        <dbReference type="SAM" id="MobiDB-lite"/>
    </source>
</evidence>
<proteinExistence type="predicted"/>
<dbReference type="Pfam" id="PF21055">
    <property type="entry name" value="ZSWIM4-8_C"/>
    <property type="match status" value="1"/>
</dbReference>
<feature type="compositionally biased region" description="Polar residues" evidence="4">
    <location>
        <begin position="7"/>
        <end position="17"/>
    </location>
</feature>
<dbReference type="STRING" id="62324.A0A182RM55"/>
<evidence type="ECO:0000256" key="1">
    <source>
        <dbReference type="ARBA" id="ARBA00022723"/>
    </source>
</evidence>
<dbReference type="EnsemblMetazoa" id="AFUN007327-RB">
    <property type="protein sequence ID" value="AFUN007327-PB"/>
    <property type="gene ID" value="AFUN007327"/>
</dbReference>
<evidence type="ECO:0008006" key="8">
    <source>
        <dbReference type="Google" id="ProtNLM"/>
    </source>
</evidence>
<organism evidence="7">
    <name type="scientific">Anopheles funestus</name>
    <name type="common">African malaria mosquito</name>
    <dbReference type="NCBI Taxonomy" id="62324"/>
    <lineage>
        <taxon>Eukaryota</taxon>
        <taxon>Metazoa</taxon>
        <taxon>Ecdysozoa</taxon>
        <taxon>Arthropoda</taxon>
        <taxon>Hexapoda</taxon>
        <taxon>Insecta</taxon>
        <taxon>Pterygota</taxon>
        <taxon>Neoptera</taxon>
        <taxon>Endopterygota</taxon>
        <taxon>Diptera</taxon>
        <taxon>Nematocera</taxon>
        <taxon>Culicoidea</taxon>
        <taxon>Culicidae</taxon>
        <taxon>Anophelinae</taxon>
        <taxon>Anopheles</taxon>
    </lineage>
</organism>
<dbReference type="EnsemblMetazoa" id="AFUN007327-RA">
    <property type="protein sequence ID" value="AFUN007327-PA"/>
    <property type="gene ID" value="AFUN007327"/>
</dbReference>
<feature type="region of interest" description="Disordered" evidence="4">
    <location>
        <begin position="1938"/>
        <end position="1977"/>
    </location>
</feature>
<feature type="region of interest" description="Disordered" evidence="4">
    <location>
        <begin position="1389"/>
        <end position="1568"/>
    </location>
</feature>
<evidence type="ECO:0000256" key="2">
    <source>
        <dbReference type="ARBA" id="ARBA00022771"/>
    </source>
</evidence>
<feature type="domain" description="ZSWIM4-8 C-terminal" evidence="5">
    <location>
        <begin position="2121"/>
        <end position="2290"/>
    </location>
</feature>
<dbReference type="GO" id="GO:0008270">
    <property type="term" value="F:zinc ion binding"/>
    <property type="evidence" value="ECO:0007669"/>
    <property type="project" value="UniProtKB-KW"/>
</dbReference>
<evidence type="ECO:0000256" key="3">
    <source>
        <dbReference type="ARBA" id="ARBA00022833"/>
    </source>
</evidence>
<dbReference type="InterPro" id="IPR048370">
    <property type="entry name" value="ZSWIM4-8_C"/>
</dbReference>
<keyword evidence="2" id="KW-0863">Zinc-finger</keyword>
<feature type="region of interest" description="Disordered" evidence="4">
    <location>
        <begin position="1041"/>
        <end position="1091"/>
    </location>
</feature>
<feature type="domain" description="ZSWIM8 TPR repeats" evidence="6">
    <location>
        <begin position="329"/>
        <end position="546"/>
    </location>
</feature>
<keyword evidence="1" id="KW-0479">Metal-binding</keyword>
<feature type="compositionally biased region" description="Low complexity" evidence="4">
    <location>
        <begin position="766"/>
        <end position="775"/>
    </location>
</feature>
<feature type="compositionally biased region" description="Low complexity" evidence="4">
    <location>
        <begin position="680"/>
        <end position="696"/>
    </location>
</feature>
<feature type="region of interest" description="Disordered" evidence="4">
    <location>
        <begin position="657"/>
        <end position="818"/>
    </location>
</feature>
<reference evidence="7" key="1">
    <citation type="submission" date="2020-05" db="UniProtKB">
        <authorList>
            <consortium name="EnsemblMetazoa"/>
        </authorList>
    </citation>
    <scope>IDENTIFICATION</scope>
    <source>
        <strain evidence="7">FUMOZ</strain>
    </source>
</reference>
<feature type="compositionally biased region" description="Gly residues" evidence="4">
    <location>
        <begin position="61"/>
        <end position="73"/>
    </location>
</feature>
<sequence>MAGHTSGAGSSYPSTSGNSNQQHVNHHLHQHHHQQQQNHGNNNSNNNEPDGGIGEWNPLEHGGGAGGGNGGGNNHNHHHNSPAAGGNNARENNNAGNNNNNNSNNNVANQNAEEIDRFSFEDSDRFEEDSLCSWSSEPESVCNNWRGWKKPAGMINSFGGGSGRRFNEGEPTSLTELSARCVAFYIPFELVEQMYPPVPEPIMLRIAFWSFPDNEEDIRLYSCLANSSADEFHRGEQLFKNRAVKDPLQIGFHLSATVVQTQPRNQYNVAREQLQKFAQYLISEQSQQILPIAQRLLDELLSAQPTTINTVYGAPDPTAGASVNDQTNWYLDEKTLHDNIKKILFKFCQPTPMVFSDVNYLTNSAPPAAAEWSSLLRPLRGREPEGMWNLLSIVREMYRRCDRNAIRLLEIITEEVMACDQILVWWFNIKLALLVGSNGHGGGGGGGGGGKHGNTHSNLNATQHACASLCDEIVVLWRLAALNPGLAPDERDMLHAQFTTWHLKILDRVAKNMVASSSHSSKQQQNLRNDAELFAGFKPAIEACYLDWEDYPIEGVTHTQDTNPMYHCPFTCFKQNSDSRIDTTVPAQVTSTGASIAMSQGNVKQFQMMVHHYHHHHSYHADYPQPQRNLSMPTTSNVGGGLVGGSTDRYRNITTVATSSTRTVEQQQHGGPSTSGLVPASVASTASTSGVAAVSTDGAPNVGSTERNESSSHGIGGGSTGDYDPSIDDNANNGGGNSKRSGVGDVGSKNHHHRSRAHRDRLTYCSSSNNSSSDSVPDRLQQSAGEAGAAEGDPGKPMPGTSVAKLDGASRSGSVGTRNVGVRCDAIGAGGNRSSVSSEGFCENEDDLAVGADDKLQHYLQLPGDAAKKNDDDGGNVLPISGANVGDIGGTGTVGAVDPNLPLLSVSNSSSSSSSSSTSLSSSSAATDLLQKKKVAAEGTGSLSSESSNENSILNDMNNYEISGNIKLYEVLNMVESTGAGKPEHATNAATKHTSAKRHGSSGGSPDNALNSADHVAQSAADGATAAAGAAAAEGLITVTQQQPQPSTSQHTNTASQQQKGPKQQQQHQSAAQPHGGTADTKQQQQQQQMFSNIKPTEDAWDILFARAEGLHAHGHGREACTLGVRLASEMLANPPNLMIDLPPPPKKKGKKHNVNPISHQLSVLASATLSKCAFLCTVLAENSEHYHLAFRVCLFGLEMSRPPASTKPLEVKLANQESDLLALLKRIPLGNEELKAIRDRAEQLRDGTLKSRGEALLPIMLASFLFDALVMPSVVGRENRLKMMSSVCRYPTDENLGFEAAVSALGLKANVSEAEHPLLCEGTRRQRGDLALTLLSYYKDEPRKICRIMEKLLDREIHVLIKTPLLPSYYSNNPPTRSQTSQLRLDEYEAGNNNGGGSHHHHPHQLQPYGGNGGGRSSSSTGSAELQQQPVGSVAASHLSQGSEFGLANSSRPQSSTSAEVEAGIGALNLGGGVPTTNANGSSNSGGTSSTTTTTTTTTSNVGSGMLGGATTTTAGTGTSSSNANAGGSSASSTAPVTTGATSSVTSTRSKDSRYKGKRAYPSIPNQPSEASAHFMFELAKNVLTKAGGTSATSLFTQATTTQNHQGPHRGLHMCAFQLGLYALGLHNCVSPNWLSRTYSSHVSWIIGQAMDIGAPAISFLIDTWEGHLTPPEAAGMADRASSRGWDSNMVNPAAELALSVLPHAAALNPNEIQRAILQCKEQSDRMLERACIMVETAAKGGGVYPEVLFQVSRYWYELYLRNTPGGEMEPDEQHDVVVNLMQLMEPGADGGVLGAPISGVPSQPGGNGPAGGVPPPVGGGSTPQQPYPPHQHQPVSGLAPIGMTPYGGYGYGAAIYHHQNTLQYAHPTNPVHQMYMATPLQFQYPPPPPPGGQGGQPQQPQPSAVGYGQQQQPPQQPLGSMNPAAVAAYQSMQQHGVPPQAYGTPPQYQAVPGVPVQPQGPPTNPGGPMAPNMQQFYGGSQAAVAAAMQHQQQLPGVQPVQVGGPQGPPQLAPPMPPAVAATQQQGGVSCPMGPGGPQGPAPAQQVPAGMPVVGPGSNSMRPQHGVGVGGPPYGAGYGPATVTGGSGTGIQPLPPQQSGTGNTSGQVARARHPHHSNTAQLRYLLATYNAGMLALETLARRVHDDRPQAKYARNPPYGEDVKWLLRISKKLGTQYLHQFCVCVVNSIVSPFVLHEVAIESAHYLSRNNPALVMHHLRSALTPLMSKCQSMYFQCIHQKLYHLTIADYEDFTSTILSARNAFQITPEGNAQFKDWLQSIKRSKSCKKELWTQINAALNSK</sequence>
<evidence type="ECO:0000313" key="7">
    <source>
        <dbReference type="EnsemblMetazoa" id="AFUN007327-PA"/>
    </source>
</evidence>
<dbReference type="InterPro" id="IPR057945">
    <property type="entry name" value="TPR_ZSWIM8"/>
</dbReference>
<feature type="region of interest" description="Disordered" evidence="4">
    <location>
        <begin position="1882"/>
        <end position="1924"/>
    </location>
</feature>
<feature type="compositionally biased region" description="Low complexity" evidence="4">
    <location>
        <begin position="35"/>
        <end position="47"/>
    </location>
</feature>
<dbReference type="VEuPathDB" id="VectorBase:AFUN2_011277"/>
<accession>A0A182RM55</accession>
<dbReference type="PANTHER" id="PTHR22619">
    <property type="entry name" value="ZINC FINGER SWIM DOMAIN CONTAINING PROTEIN 4, 5, 6"/>
    <property type="match status" value="1"/>
</dbReference>
<protein>
    <recommendedName>
        <fullName evidence="8">Zinc finger SWIM domain-containing protein 8</fullName>
    </recommendedName>
</protein>
<feature type="compositionally biased region" description="Basic residues" evidence="4">
    <location>
        <begin position="749"/>
        <end position="759"/>
    </location>
</feature>
<dbReference type="Pfam" id="PF25572">
    <property type="entry name" value="TPR_ZSWIM8"/>
    <property type="match status" value="1"/>
</dbReference>
<feature type="region of interest" description="Disordered" evidence="4">
    <location>
        <begin position="1797"/>
        <end position="1836"/>
    </location>
</feature>
<keyword evidence="3" id="KW-0862">Zinc</keyword>
<evidence type="ECO:0000259" key="5">
    <source>
        <dbReference type="Pfam" id="PF21055"/>
    </source>
</evidence>